<dbReference type="EMBL" id="JBHLUN010000015">
    <property type="protein sequence ID" value="MFC0410572.1"/>
    <property type="molecule type" value="Genomic_DNA"/>
</dbReference>
<comment type="caution">
    <text evidence="8">The sequence shown here is derived from an EMBL/GenBank/DDBJ whole genome shotgun (WGS) entry which is preliminary data.</text>
</comment>
<evidence type="ECO:0000256" key="2">
    <source>
        <dbReference type="ARBA" id="ARBA00022448"/>
    </source>
</evidence>
<dbReference type="PANTHER" id="PTHR12219:SF8">
    <property type="entry name" value="NADH DEHYDROGENASE [UBIQUINONE] IRON-SULFUR PROTEIN 4, MITOCHONDRIAL"/>
    <property type="match status" value="1"/>
</dbReference>
<dbReference type="PANTHER" id="PTHR12219">
    <property type="entry name" value="NADH-UBIQUINONE OXIDOREDUCTASE"/>
    <property type="match status" value="1"/>
</dbReference>
<feature type="compositionally biased region" description="Polar residues" evidence="7">
    <location>
        <begin position="11"/>
        <end position="21"/>
    </location>
</feature>
<feature type="compositionally biased region" description="Basic and acidic residues" evidence="7">
    <location>
        <begin position="93"/>
        <end position="103"/>
    </location>
</feature>
<keyword evidence="5" id="KW-0249">Electron transport</keyword>
<reference evidence="8 9" key="1">
    <citation type="submission" date="2024-09" db="EMBL/GenBank/DDBJ databases">
        <authorList>
            <person name="Sun Q."/>
            <person name="Mori K."/>
        </authorList>
    </citation>
    <scope>NUCLEOTIDE SEQUENCE [LARGE SCALE GENOMIC DNA]</scope>
    <source>
        <strain evidence="8 9">TBRC 5777</strain>
    </source>
</reference>
<evidence type="ECO:0000256" key="6">
    <source>
        <dbReference type="ARBA" id="ARBA00023136"/>
    </source>
</evidence>
<evidence type="ECO:0000256" key="1">
    <source>
        <dbReference type="ARBA" id="ARBA00004370"/>
    </source>
</evidence>
<proteinExistence type="predicted"/>
<evidence type="ECO:0000313" key="8">
    <source>
        <dbReference type="EMBL" id="MFC0410572.1"/>
    </source>
</evidence>
<dbReference type="InterPro" id="IPR006885">
    <property type="entry name" value="NADH_UbQ_FeS_4_mit-like"/>
</dbReference>
<sequence length="103" mass="11698">MSKARIFNPPKSATQSGQSRSDGWVLEHAPKVPKRIDPLTGWWGSTDMSREVSLHFETLEAAVAYAKAEGLDYEVEARPQVPAIQPKSYADNFRTDRRQNWTH</sequence>
<dbReference type="Pfam" id="PF04800">
    <property type="entry name" value="NDUS4"/>
    <property type="match status" value="1"/>
</dbReference>
<gene>
    <name evidence="8" type="ORF">ACFFGY_20165</name>
</gene>
<keyword evidence="9" id="KW-1185">Reference proteome</keyword>
<evidence type="ECO:0000256" key="7">
    <source>
        <dbReference type="SAM" id="MobiDB-lite"/>
    </source>
</evidence>
<dbReference type="Proteomes" id="UP001589865">
    <property type="component" value="Unassembled WGS sequence"/>
</dbReference>
<dbReference type="RefSeq" id="WP_377046316.1">
    <property type="nucleotide sequence ID" value="NZ_JBHLUN010000015.1"/>
</dbReference>
<organism evidence="8 9">
    <name type="scientific">Roseomonas elaeocarpi</name>
    <dbReference type="NCBI Taxonomy" id="907779"/>
    <lineage>
        <taxon>Bacteria</taxon>
        <taxon>Pseudomonadati</taxon>
        <taxon>Pseudomonadota</taxon>
        <taxon>Alphaproteobacteria</taxon>
        <taxon>Acetobacterales</taxon>
        <taxon>Roseomonadaceae</taxon>
        <taxon>Roseomonas</taxon>
    </lineage>
</organism>
<keyword evidence="3" id="KW-0679">Respiratory chain</keyword>
<comment type="subcellular location">
    <subcellularLocation>
        <location evidence="1">Membrane</location>
    </subcellularLocation>
</comment>
<protein>
    <submittedName>
        <fullName evidence="8">ETC complex I subunit</fullName>
    </submittedName>
</protein>
<feature type="region of interest" description="Disordered" evidence="7">
    <location>
        <begin position="1"/>
        <end position="23"/>
    </location>
</feature>
<dbReference type="Gene3D" id="3.30.160.190">
    <property type="entry name" value="atu1810 like domain"/>
    <property type="match status" value="1"/>
</dbReference>
<evidence type="ECO:0000256" key="3">
    <source>
        <dbReference type="ARBA" id="ARBA00022660"/>
    </source>
</evidence>
<feature type="region of interest" description="Disordered" evidence="7">
    <location>
        <begin position="84"/>
        <end position="103"/>
    </location>
</feature>
<evidence type="ECO:0000256" key="5">
    <source>
        <dbReference type="ARBA" id="ARBA00022982"/>
    </source>
</evidence>
<keyword evidence="6" id="KW-0472">Membrane</keyword>
<keyword evidence="4" id="KW-0809">Transit peptide</keyword>
<dbReference type="InterPro" id="IPR038532">
    <property type="entry name" value="NDUFS4-like_sf"/>
</dbReference>
<name>A0ABV6JXV6_9PROT</name>
<accession>A0ABV6JXV6</accession>
<evidence type="ECO:0000256" key="4">
    <source>
        <dbReference type="ARBA" id="ARBA00022946"/>
    </source>
</evidence>
<evidence type="ECO:0000313" key="9">
    <source>
        <dbReference type="Proteomes" id="UP001589865"/>
    </source>
</evidence>
<keyword evidence="2" id="KW-0813">Transport</keyword>